<feature type="compositionally biased region" description="Basic and acidic residues" evidence="1">
    <location>
        <begin position="310"/>
        <end position="334"/>
    </location>
</feature>
<organism evidence="3 4">
    <name type="scientific">Penicillium subrubescens</name>
    <dbReference type="NCBI Taxonomy" id="1316194"/>
    <lineage>
        <taxon>Eukaryota</taxon>
        <taxon>Fungi</taxon>
        <taxon>Dikarya</taxon>
        <taxon>Ascomycota</taxon>
        <taxon>Pezizomycotina</taxon>
        <taxon>Eurotiomycetes</taxon>
        <taxon>Eurotiomycetidae</taxon>
        <taxon>Eurotiales</taxon>
        <taxon>Aspergillaceae</taxon>
        <taxon>Penicillium</taxon>
    </lineage>
</organism>
<evidence type="ECO:0000256" key="1">
    <source>
        <dbReference type="SAM" id="MobiDB-lite"/>
    </source>
</evidence>
<dbReference type="Gene3D" id="1.10.287.110">
    <property type="entry name" value="DnaJ domain"/>
    <property type="match status" value="1"/>
</dbReference>
<feature type="compositionally biased region" description="Low complexity" evidence="1">
    <location>
        <begin position="256"/>
        <end position="277"/>
    </location>
</feature>
<keyword evidence="4" id="KW-1185">Reference proteome</keyword>
<dbReference type="SUPFAM" id="SSF46565">
    <property type="entry name" value="Chaperone J-domain"/>
    <property type="match status" value="1"/>
</dbReference>
<proteinExistence type="predicted"/>
<dbReference type="SMART" id="SM00271">
    <property type="entry name" value="DnaJ"/>
    <property type="match status" value="1"/>
</dbReference>
<evidence type="ECO:0000313" key="3">
    <source>
        <dbReference type="EMBL" id="OKO95935.1"/>
    </source>
</evidence>
<feature type="region of interest" description="Disordered" evidence="1">
    <location>
        <begin position="308"/>
        <end position="336"/>
    </location>
</feature>
<comment type="caution">
    <text evidence="3">The sequence shown here is derived from an EMBL/GenBank/DDBJ whole genome shotgun (WGS) entry which is preliminary data.</text>
</comment>
<feature type="compositionally biased region" description="Polar residues" evidence="1">
    <location>
        <begin position="11"/>
        <end position="28"/>
    </location>
</feature>
<feature type="domain" description="J" evidence="2">
    <location>
        <begin position="82"/>
        <end position="182"/>
    </location>
</feature>
<dbReference type="STRING" id="1316194.A0A1Q5T706"/>
<dbReference type="InterPro" id="IPR036869">
    <property type="entry name" value="J_dom_sf"/>
</dbReference>
<sequence length="390" mass="42843">MPPPRTPPTTFLLQSHHTTGLSSSPRVNSYHNLTRISTRPTRSQSYRHHRHKHNLGPYPFLLHLHVQSFSTSSIRRKEWEQNYYEILDVPITASAAEIKKYAYTYIYDSSHLTLSIPTHPLPPQFPKLKLTCPFRKFYALSLRHHPDRNRTDPTASQRFAKISSAYSVLSNTQKRSTYDQDHGFHHAHHQHHQYPTGSHSSHSANLHKSSAGGYAGSRPASGLSNRRGTFRGPPPSFYEQGGYGGTGRRGDGFGFSAGKAGPGASTTGSSTSSSKATGGSGAHPDSEDPLAFIHRNPLHHFNARAHFRTQKAEDERRRERVSKARSAAREKADSDSDSFIAGGEFGLVRFVVVCGILGIAGGMTGLVQWPVVSGNTSTGEDGSGKAGKKR</sequence>
<gene>
    <name evidence="3" type="ORF">PENSUB_10956</name>
</gene>
<accession>A0A1Q5T706</accession>
<feature type="region of interest" description="Disordered" evidence="1">
    <location>
        <begin position="1"/>
        <end position="28"/>
    </location>
</feature>
<dbReference type="InterPro" id="IPR053025">
    <property type="entry name" value="Mito_ATP_Synthase-Asso"/>
</dbReference>
<dbReference type="Proteomes" id="UP000186955">
    <property type="component" value="Unassembled WGS sequence"/>
</dbReference>
<feature type="region of interest" description="Disordered" evidence="1">
    <location>
        <begin position="178"/>
        <end position="290"/>
    </location>
</feature>
<protein>
    <recommendedName>
        <fullName evidence="2">J domain-containing protein</fullName>
    </recommendedName>
</protein>
<feature type="compositionally biased region" description="Gly residues" evidence="1">
    <location>
        <begin position="241"/>
        <end position="255"/>
    </location>
</feature>
<dbReference type="CDD" id="cd06257">
    <property type="entry name" value="DnaJ"/>
    <property type="match status" value="1"/>
</dbReference>
<reference evidence="3 4" key="1">
    <citation type="submission" date="2016-10" db="EMBL/GenBank/DDBJ databases">
        <title>Genome sequence of the ascomycete fungus Penicillium subrubescens.</title>
        <authorList>
            <person name="De Vries R.P."/>
            <person name="Peng M."/>
            <person name="Dilokpimol A."/>
            <person name="Hilden K."/>
            <person name="Makela M.R."/>
            <person name="Grigoriev I."/>
            <person name="Riley R."/>
            <person name="Granchi Z."/>
        </authorList>
    </citation>
    <scope>NUCLEOTIDE SEQUENCE [LARGE SCALE GENOMIC DNA]</scope>
    <source>
        <strain evidence="3 4">CBS 132785</strain>
    </source>
</reference>
<evidence type="ECO:0000313" key="4">
    <source>
        <dbReference type="Proteomes" id="UP000186955"/>
    </source>
</evidence>
<evidence type="ECO:0000259" key="2">
    <source>
        <dbReference type="PROSITE" id="PS50076"/>
    </source>
</evidence>
<dbReference type="AlphaFoldDB" id="A0A1Q5T706"/>
<dbReference type="PRINTS" id="PR00625">
    <property type="entry name" value="JDOMAIN"/>
</dbReference>
<name>A0A1Q5T706_9EURO</name>
<dbReference type="InterPro" id="IPR001623">
    <property type="entry name" value="DnaJ_domain"/>
</dbReference>
<dbReference type="PROSITE" id="PS50076">
    <property type="entry name" value="DNAJ_2"/>
    <property type="match status" value="1"/>
</dbReference>
<dbReference type="InterPro" id="IPR018253">
    <property type="entry name" value="DnaJ_domain_CS"/>
</dbReference>
<dbReference type="Pfam" id="PF00226">
    <property type="entry name" value="DnaJ"/>
    <property type="match status" value="1"/>
</dbReference>
<dbReference type="PROSITE" id="PS00636">
    <property type="entry name" value="DNAJ_1"/>
    <property type="match status" value="1"/>
</dbReference>
<dbReference type="PANTHER" id="PTHR44873:SF1">
    <property type="entry name" value="DNAJ HOMOLOG SUBFAMILY C MEMBER 30, MITOCHONDRIAL"/>
    <property type="match status" value="1"/>
</dbReference>
<dbReference type="PANTHER" id="PTHR44873">
    <property type="entry name" value="DNAJ HOMOLOG SUBFAMILY C MEMBER 30, MITOCHONDRIAL"/>
    <property type="match status" value="1"/>
</dbReference>
<feature type="compositionally biased region" description="Polar residues" evidence="1">
    <location>
        <begin position="195"/>
        <end position="208"/>
    </location>
</feature>
<dbReference type="EMBL" id="MNBE01000701">
    <property type="protein sequence ID" value="OKO95935.1"/>
    <property type="molecule type" value="Genomic_DNA"/>
</dbReference>